<proteinExistence type="inferred from homology"/>
<dbReference type="PRINTS" id="PR00812">
    <property type="entry name" value="BCTERIALGSPF"/>
</dbReference>
<evidence type="ECO:0000256" key="7">
    <source>
        <dbReference type="ARBA" id="ARBA00023136"/>
    </source>
</evidence>
<protein>
    <submittedName>
        <fullName evidence="10">Type II secretory pathway component PulF</fullName>
    </submittedName>
</protein>
<evidence type="ECO:0000256" key="4">
    <source>
        <dbReference type="ARBA" id="ARBA00022519"/>
    </source>
</evidence>
<sequence length="404" mass="44586">MSDISTFSYEACRPTGELVEGTVRATSPENARQQLLQQGMVVLALKPQGTFVDRIIPRKGLPHKERLFFLRQISALLSCGIPLSRALVMIANSHRHTSFSQSLMGIETDLRSGSSLWQAMQRYPHWFDSLLISMVRVGEATGSLDEMFEHSARVLESRHNSRKRLANALRYPSIVLVSLVAAFAFCVAIIIPRFADIFSRSDTPLPPISQGLIAVSNFSLSAGPYLLVVLAAVILIAAFQWRRQPRFQAALERIALRVPLLGPIIQKSHTANLFMALKTMLSSGIPLREAVSLLQCTSSSALVQRQLAEVDSLLHQGSGFAAALEITDLFPSLALQLVRTGEDTGTLDIMLERTSRYYDQETEHHLQTLAGYLEPALLLVAGTMVCLLALGVLLPMWHMAGAWQ</sequence>
<evidence type="ECO:0000256" key="8">
    <source>
        <dbReference type="SAM" id="Phobius"/>
    </source>
</evidence>
<organism evidence="10 11">
    <name type="scientific">Desulfurispira natronophila</name>
    <dbReference type="NCBI Taxonomy" id="682562"/>
    <lineage>
        <taxon>Bacteria</taxon>
        <taxon>Pseudomonadati</taxon>
        <taxon>Chrysiogenota</taxon>
        <taxon>Chrysiogenia</taxon>
        <taxon>Chrysiogenales</taxon>
        <taxon>Chrysiogenaceae</taxon>
        <taxon>Desulfurispira</taxon>
    </lineage>
</organism>
<feature type="domain" description="Type II secretion system protein GspF" evidence="9">
    <location>
        <begin position="277"/>
        <end position="395"/>
    </location>
</feature>
<dbReference type="InterPro" id="IPR018076">
    <property type="entry name" value="T2SS_GspF_dom"/>
</dbReference>
<evidence type="ECO:0000256" key="1">
    <source>
        <dbReference type="ARBA" id="ARBA00004429"/>
    </source>
</evidence>
<evidence type="ECO:0000313" key="11">
    <source>
        <dbReference type="Proteomes" id="UP000528322"/>
    </source>
</evidence>
<feature type="transmembrane region" description="Helical" evidence="8">
    <location>
        <begin position="211"/>
        <end position="239"/>
    </location>
</feature>
<comment type="caution">
    <text evidence="10">The sequence shown here is derived from an EMBL/GenBank/DDBJ whole genome shotgun (WGS) entry which is preliminary data.</text>
</comment>
<name>A0A7W7Y4P7_9BACT</name>
<feature type="transmembrane region" description="Helical" evidence="8">
    <location>
        <begin position="376"/>
        <end position="397"/>
    </location>
</feature>
<evidence type="ECO:0000259" key="9">
    <source>
        <dbReference type="Pfam" id="PF00482"/>
    </source>
</evidence>
<dbReference type="RefSeq" id="WP_183731840.1">
    <property type="nucleotide sequence ID" value="NZ_JACHID010000007.1"/>
</dbReference>
<evidence type="ECO:0000256" key="3">
    <source>
        <dbReference type="ARBA" id="ARBA00022475"/>
    </source>
</evidence>
<dbReference type="Proteomes" id="UP000528322">
    <property type="component" value="Unassembled WGS sequence"/>
</dbReference>
<keyword evidence="6 8" id="KW-1133">Transmembrane helix</keyword>
<accession>A0A7W7Y4P7</accession>
<comment type="similarity">
    <text evidence="2">Belongs to the GSP F family.</text>
</comment>
<gene>
    <name evidence="10" type="ORF">HNR37_001365</name>
</gene>
<feature type="domain" description="Type II secretion system protein GspF" evidence="9">
    <location>
        <begin position="69"/>
        <end position="192"/>
    </location>
</feature>
<evidence type="ECO:0000256" key="5">
    <source>
        <dbReference type="ARBA" id="ARBA00022692"/>
    </source>
</evidence>
<dbReference type="PANTHER" id="PTHR30012:SF4">
    <property type="entry name" value="MSHA BIOGENESIS PROTEIN MSHG"/>
    <property type="match status" value="1"/>
</dbReference>
<dbReference type="Pfam" id="PF00482">
    <property type="entry name" value="T2SSF"/>
    <property type="match status" value="2"/>
</dbReference>
<dbReference type="GO" id="GO:0015628">
    <property type="term" value="P:protein secretion by the type II secretion system"/>
    <property type="evidence" value="ECO:0007669"/>
    <property type="project" value="TreeGrafter"/>
</dbReference>
<evidence type="ECO:0000256" key="2">
    <source>
        <dbReference type="ARBA" id="ARBA00005745"/>
    </source>
</evidence>
<comment type="subcellular location">
    <subcellularLocation>
        <location evidence="1">Cell inner membrane</location>
        <topology evidence="1">Multi-pass membrane protein</topology>
    </subcellularLocation>
</comment>
<evidence type="ECO:0000256" key="6">
    <source>
        <dbReference type="ARBA" id="ARBA00022989"/>
    </source>
</evidence>
<feature type="transmembrane region" description="Helical" evidence="8">
    <location>
        <begin position="168"/>
        <end position="191"/>
    </location>
</feature>
<dbReference type="FunFam" id="1.20.81.30:FF:000001">
    <property type="entry name" value="Type II secretion system protein F"/>
    <property type="match status" value="2"/>
</dbReference>
<keyword evidence="4" id="KW-0997">Cell inner membrane</keyword>
<keyword evidence="3" id="KW-1003">Cell membrane</keyword>
<dbReference type="PANTHER" id="PTHR30012">
    <property type="entry name" value="GENERAL SECRETION PATHWAY PROTEIN"/>
    <property type="match status" value="1"/>
</dbReference>
<dbReference type="InterPro" id="IPR003004">
    <property type="entry name" value="GspF/PilC"/>
</dbReference>
<keyword evidence="11" id="KW-1185">Reference proteome</keyword>
<keyword evidence="5 8" id="KW-0812">Transmembrane</keyword>
<evidence type="ECO:0000313" key="10">
    <source>
        <dbReference type="EMBL" id="MBB5022048.1"/>
    </source>
</evidence>
<keyword evidence="7 8" id="KW-0472">Membrane</keyword>
<dbReference type="EMBL" id="JACHID010000007">
    <property type="protein sequence ID" value="MBB5022048.1"/>
    <property type="molecule type" value="Genomic_DNA"/>
</dbReference>
<dbReference type="GO" id="GO:0005886">
    <property type="term" value="C:plasma membrane"/>
    <property type="evidence" value="ECO:0007669"/>
    <property type="project" value="UniProtKB-SubCell"/>
</dbReference>
<dbReference type="AlphaFoldDB" id="A0A7W7Y4P7"/>
<dbReference type="InterPro" id="IPR042094">
    <property type="entry name" value="T2SS_GspF_sf"/>
</dbReference>
<dbReference type="Gene3D" id="1.20.81.30">
    <property type="entry name" value="Type II secretion system (T2SS), domain F"/>
    <property type="match status" value="2"/>
</dbReference>
<reference evidence="10 11" key="1">
    <citation type="submission" date="2020-08" db="EMBL/GenBank/DDBJ databases">
        <title>Genomic Encyclopedia of Type Strains, Phase IV (KMG-IV): sequencing the most valuable type-strain genomes for metagenomic binning, comparative biology and taxonomic classification.</title>
        <authorList>
            <person name="Goeker M."/>
        </authorList>
    </citation>
    <scope>NUCLEOTIDE SEQUENCE [LARGE SCALE GENOMIC DNA]</scope>
    <source>
        <strain evidence="10 11">DSM 22071</strain>
    </source>
</reference>